<comment type="caution">
    <text evidence="2">The sequence shown here is derived from an EMBL/GenBank/DDBJ whole genome shotgun (WGS) entry which is preliminary data.</text>
</comment>
<protein>
    <submittedName>
        <fullName evidence="2">Uncharacterized protein</fullName>
    </submittedName>
</protein>
<dbReference type="EMBL" id="BKCP01006272">
    <property type="protein sequence ID" value="GER42055.1"/>
    <property type="molecule type" value="Genomic_DNA"/>
</dbReference>
<feature type="compositionally biased region" description="Gly residues" evidence="1">
    <location>
        <begin position="176"/>
        <end position="217"/>
    </location>
</feature>
<feature type="region of interest" description="Disordered" evidence="1">
    <location>
        <begin position="164"/>
        <end position="234"/>
    </location>
</feature>
<name>A0A5A7Q9W9_STRAF</name>
<accession>A0A5A7Q9W9</accession>
<feature type="compositionally biased region" description="Gly residues" evidence="1">
    <location>
        <begin position="225"/>
        <end position="234"/>
    </location>
</feature>
<dbReference type="Proteomes" id="UP000325081">
    <property type="component" value="Unassembled WGS sequence"/>
</dbReference>
<proteinExistence type="predicted"/>
<feature type="region of interest" description="Disordered" evidence="1">
    <location>
        <begin position="1"/>
        <end position="22"/>
    </location>
</feature>
<evidence type="ECO:0000313" key="3">
    <source>
        <dbReference type="Proteomes" id="UP000325081"/>
    </source>
</evidence>
<gene>
    <name evidence="2" type="ORF">STAS_18819</name>
</gene>
<evidence type="ECO:0000256" key="1">
    <source>
        <dbReference type="SAM" id="MobiDB-lite"/>
    </source>
</evidence>
<keyword evidence="3" id="KW-1185">Reference proteome</keyword>
<reference evidence="3" key="1">
    <citation type="journal article" date="2019" name="Curr. Biol.">
        <title>Genome Sequence of Striga asiatica Provides Insight into the Evolution of Plant Parasitism.</title>
        <authorList>
            <person name="Yoshida S."/>
            <person name="Kim S."/>
            <person name="Wafula E.K."/>
            <person name="Tanskanen J."/>
            <person name="Kim Y.M."/>
            <person name="Honaas L."/>
            <person name="Yang Z."/>
            <person name="Spallek T."/>
            <person name="Conn C.E."/>
            <person name="Ichihashi Y."/>
            <person name="Cheong K."/>
            <person name="Cui S."/>
            <person name="Der J.P."/>
            <person name="Gundlach H."/>
            <person name="Jiao Y."/>
            <person name="Hori C."/>
            <person name="Ishida J.K."/>
            <person name="Kasahara H."/>
            <person name="Kiba T."/>
            <person name="Kim M.S."/>
            <person name="Koo N."/>
            <person name="Laohavisit A."/>
            <person name="Lee Y.H."/>
            <person name="Lumba S."/>
            <person name="McCourt P."/>
            <person name="Mortimer J.C."/>
            <person name="Mutuku J.M."/>
            <person name="Nomura T."/>
            <person name="Sasaki-Sekimoto Y."/>
            <person name="Seto Y."/>
            <person name="Wang Y."/>
            <person name="Wakatake T."/>
            <person name="Sakakibara H."/>
            <person name="Demura T."/>
            <person name="Yamaguchi S."/>
            <person name="Yoneyama K."/>
            <person name="Manabe R.I."/>
            <person name="Nelson D.C."/>
            <person name="Schulman A.H."/>
            <person name="Timko M.P."/>
            <person name="dePamphilis C.W."/>
            <person name="Choi D."/>
            <person name="Shirasu K."/>
        </authorList>
    </citation>
    <scope>NUCLEOTIDE SEQUENCE [LARGE SCALE GENOMIC DNA]</scope>
    <source>
        <strain evidence="3">cv. UVA1</strain>
    </source>
</reference>
<organism evidence="2 3">
    <name type="scientific">Striga asiatica</name>
    <name type="common">Asiatic witchweed</name>
    <name type="synonym">Buchnera asiatica</name>
    <dbReference type="NCBI Taxonomy" id="4170"/>
    <lineage>
        <taxon>Eukaryota</taxon>
        <taxon>Viridiplantae</taxon>
        <taxon>Streptophyta</taxon>
        <taxon>Embryophyta</taxon>
        <taxon>Tracheophyta</taxon>
        <taxon>Spermatophyta</taxon>
        <taxon>Magnoliopsida</taxon>
        <taxon>eudicotyledons</taxon>
        <taxon>Gunneridae</taxon>
        <taxon>Pentapetalae</taxon>
        <taxon>asterids</taxon>
        <taxon>lamiids</taxon>
        <taxon>Lamiales</taxon>
        <taxon>Orobanchaceae</taxon>
        <taxon>Buchnereae</taxon>
        <taxon>Striga</taxon>
    </lineage>
</organism>
<sequence length="256" mass="25685">MLNKKSKHMIHKSIHKRRNKKDRNKIVCAKERIQPSVIPPGLQHTVIIETTNNLKPKRKQENEWKFETILNVAAAEQHEQLLQEMMRDETSTAVQLKNYCSVCLCLFALSPFRRLIEISSMGLMGVVGMHRGIYGGGGGGINVDGGGGGEGDGGEGDGGGGGECGCGGGGDDEGEGGGGGEFTYGGGGGGGGDGGGGGGDSNGGGLEGKGGGGGRGLNVGEEPELGGGGGRTGGIGGLITGGLLIGLGVKDPPPPH</sequence>
<evidence type="ECO:0000313" key="2">
    <source>
        <dbReference type="EMBL" id="GER42055.1"/>
    </source>
</evidence>
<dbReference type="AlphaFoldDB" id="A0A5A7Q9W9"/>